<evidence type="ECO:0000256" key="7">
    <source>
        <dbReference type="ARBA" id="ARBA00023136"/>
    </source>
</evidence>
<keyword evidence="8" id="KW-0997">Cell inner membrane</keyword>
<feature type="transmembrane region" description="Helical" evidence="8">
    <location>
        <begin position="255"/>
        <end position="274"/>
    </location>
</feature>
<dbReference type="Pfam" id="PF01235">
    <property type="entry name" value="Na_Ala_symp"/>
    <property type="match status" value="1"/>
</dbReference>
<comment type="subcellular location">
    <subcellularLocation>
        <location evidence="8">Cell inner membrane</location>
        <topology evidence="8">Multi-pass membrane protein</topology>
    </subcellularLocation>
    <subcellularLocation>
        <location evidence="1">Cell membrane</location>
        <topology evidence="1">Multi-pass membrane protein</topology>
    </subcellularLocation>
</comment>
<evidence type="ECO:0000256" key="6">
    <source>
        <dbReference type="ARBA" id="ARBA00022989"/>
    </source>
</evidence>
<feature type="transmembrane region" description="Helical" evidence="8">
    <location>
        <begin position="14"/>
        <end position="33"/>
    </location>
</feature>
<dbReference type="Gene3D" id="1.20.1740.10">
    <property type="entry name" value="Amino acid/polyamine transporter I"/>
    <property type="match status" value="1"/>
</dbReference>
<feature type="transmembrane region" description="Helical" evidence="8">
    <location>
        <begin position="347"/>
        <end position="372"/>
    </location>
</feature>
<reference evidence="9 10" key="1">
    <citation type="submission" date="2019-08" db="EMBL/GenBank/DDBJ databases">
        <title>Parahaliea maris sp. nov., isolated from the surface seawater.</title>
        <authorList>
            <person name="Liu Y."/>
        </authorList>
    </citation>
    <scope>NUCLEOTIDE SEQUENCE [LARGE SCALE GENOMIC DNA]</scope>
    <source>
        <strain evidence="9 10">S2-26</strain>
    </source>
</reference>
<dbReference type="PRINTS" id="PR00175">
    <property type="entry name" value="NAALASMPORT"/>
</dbReference>
<evidence type="ECO:0000313" key="9">
    <source>
        <dbReference type="EMBL" id="TXS92288.1"/>
    </source>
</evidence>
<keyword evidence="4" id="KW-1003">Cell membrane</keyword>
<dbReference type="GO" id="GO:0005886">
    <property type="term" value="C:plasma membrane"/>
    <property type="evidence" value="ECO:0007669"/>
    <property type="project" value="UniProtKB-SubCell"/>
</dbReference>
<keyword evidence="3 8" id="KW-0813">Transport</keyword>
<feature type="transmembrane region" description="Helical" evidence="8">
    <location>
        <begin position="214"/>
        <end position="235"/>
    </location>
</feature>
<evidence type="ECO:0000256" key="5">
    <source>
        <dbReference type="ARBA" id="ARBA00022692"/>
    </source>
</evidence>
<proteinExistence type="inferred from homology"/>
<keyword evidence="6 8" id="KW-1133">Transmembrane helix</keyword>
<feature type="transmembrane region" description="Helical" evidence="8">
    <location>
        <begin position="419"/>
        <end position="439"/>
    </location>
</feature>
<dbReference type="NCBIfam" id="TIGR00835">
    <property type="entry name" value="agcS"/>
    <property type="match status" value="1"/>
</dbReference>
<feature type="transmembrane region" description="Helical" evidence="8">
    <location>
        <begin position="98"/>
        <end position="121"/>
    </location>
</feature>
<feature type="transmembrane region" description="Helical" evidence="8">
    <location>
        <begin position="145"/>
        <end position="165"/>
    </location>
</feature>
<evidence type="ECO:0000256" key="1">
    <source>
        <dbReference type="ARBA" id="ARBA00004651"/>
    </source>
</evidence>
<dbReference type="InterPro" id="IPR001463">
    <property type="entry name" value="Na/Ala_symport"/>
</dbReference>
<keyword evidence="7 8" id="KW-0472">Membrane</keyword>
<dbReference type="GO" id="GO:0005283">
    <property type="term" value="F:amino acid:sodium symporter activity"/>
    <property type="evidence" value="ECO:0007669"/>
    <property type="project" value="InterPro"/>
</dbReference>
<protein>
    <submittedName>
        <fullName evidence="9">Sodium:alanine symporter family protein</fullName>
    </submittedName>
</protein>
<dbReference type="PROSITE" id="PS00873">
    <property type="entry name" value="NA_ALANINE_SYMP"/>
    <property type="match status" value="1"/>
</dbReference>
<feature type="transmembrane region" description="Helical" evidence="8">
    <location>
        <begin position="68"/>
        <end position="92"/>
    </location>
</feature>
<feature type="transmembrane region" description="Helical" evidence="8">
    <location>
        <begin position="185"/>
        <end position="207"/>
    </location>
</feature>
<name>A0A5C8ZUX3_9GAMM</name>
<dbReference type="PANTHER" id="PTHR30330:SF3">
    <property type="entry name" value="TRANSCRIPTIONAL REGULATOR, LRP FAMILY"/>
    <property type="match status" value="1"/>
</dbReference>
<dbReference type="RefSeq" id="WP_148063665.1">
    <property type="nucleotide sequence ID" value="NZ_VRYZ01000003.1"/>
</dbReference>
<evidence type="ECO:0000256" key="3">
    <source>
        <dbReference type="ARBA" id="ARBA00022448"/>
    </source>
</evidence>
<evidence type="ECO:0000256" key="2">
    <source>
        <dbReference type="ARBA" id="ARBA00009261"/>
    </source>
</evidence>
<organism evidence="9 10">
    <name type="scientific">Parahaliea aestuarii</name>
    <dbReference type="NCBI Taxonomy" id="1852021"/>
    <lineage>
        <taxon>Bacteria</taxon>
        <taxon>Pseudomonadati</taxon>
        <taxon>Pseudomonadota</taxon>
        <taxon>Gammaproteobacteria</taxon>
        <taxon>Cellvibrionales</taxon>
        <taxon>Halieaceae</taxon>
        <taxon>Parahaliea</taxon>
    </lineage>
</organism>
<accession>A0A5C8ZUX3</accession>
<gene>
    <name evidence="9" type="ORF">FVW59_07635</name>
</gene>
<evidence type="ECO:0000256" key="8">
    <source>
        <dbReference type="RuleBase" id="RU363064"/>
    </source>
</evidence>
<dbReference type="AlphaFoldDB" id="A0A5C8ZUX3"/>
<comment type="caution">
    <text evidence="9">The sequence shown here is derived from an EMBL/GenBank/DDBJ whole genome shotgun (WGS) entry which is preliminary data.</text>
</comment>
<evidence type="ECO:0000313" key="10">
    <source>
        <dbReference type="Proteomes" id="UP000321933"/>
    </source>
</evidence>
<dbReference type="PANTHER" id="PTHR30330">
    <property type="entry name" value="AGSS FAMILY TRANSPORTER, SODIUM-ALANINE"/>
    <property type="match status" value="1"/>
</dbReference>
<dbReference type="EMBL" id="VRYZ01000003">
    <property type="protein sequence ID" value="TXS92288.1"/>
    <property type="molecule type" value="Genomic_DNA"/>
</dbReference>
<feature type="transmembrane region" description="Helical" evidence="8">
    <location>
        <begin position="392"/>
        <end position="413"/>
    </location>
</feature>
<keyword evidence="5 8" id="KW-0812">Transmembrane</keyword>
<keyword evidence="10" id="KW-1185">Reference proteome</keyword>
<dbReference type="OrthoDB" id="9806926at2"/>
<dbReference type="Proteomes" id="UP000321933">
    <property type="component" value="Unassembled WGS sequence"/>
</dbReference>
<sequence length="448" mass="47397">MDTLQELSARFADAVWSTPLVMLLLGGGIFFALRSRFLPYRHFSHAVGIMLGKHDTPDEPGELSHGQALAAALSGTMGLGNISGVALAIVAGGPGAVFWMWVSAMVGVATKFFTCTLGVMYRGEDSLGRLQGGPMYIIREALPRAFYPLAILFAVAGLVGTLPIFQANQLTALIREQVFPQTDPTLTGFGIGCAMAVLVGIVIFGGLPRVARVAVALLPIMVVTYLGMTLTLLAMHASEVPALLGAIVRDAFNPQAVAGGLLGVILVGISRGAFSNEAGVGTEVMAHGAARTSEPIREGLVAMMGPVLDTLVVCTCTALVILLAGTWQDPQGLSGINLTANAFRQDFGTTGVVLLFGITLILASTTMFTMWYYGAKCFGFLFGAGIQHHYRWFFVGTVIFGATVSIDVVFNLISGSYGLMAIPTMVATLMLSGKVMAAARDYFRRHPY</sequence>
<evidence type="ECO:0000256" key="4">
    <source>
        <dbReference type="ARBA" id="ARBA00022475"/>
    </source>
</evidence>
<comment type="similarity">
    <text evidence="2 8">Belongs to the alanine or glycine:cation symporter (AGCS) (TC 2.A.25) family.</text>
</comment>
<keyword evidence="8" id="KW-0769">Symport</keyword>